<evidence type="ECO:0008006" key="3">
    <source>
        <dbReference type="Google" id="ProtNLM"/>
    </source>
</evidence>
<dbReference type="Pfam" id="PF02545">
    <property type="entry name" value="Maf"/>
    <property type="match status" value="1"/>
</dbReference>
<proteinExistence type="predicted"/>
<keyword evidence="1" id="KW-0378">Hydrolase</keyword>
<dbReference type="GO" id="GO:0047429">
    <property type="term" value="F:nucleoside triphosphate diphosphatase activity"/>
    <property type="evidence" value="ECO:0007669"/>
    <property type="project" value="InterPro"/>
</dbReference>
<gene>
    <name evidence="2" type="ORF">PSIN1315_LOCUS9506</name>
</gene>
<name>A0A7S3BT97_9VIRI</name>
<organism evidence="2">
    <name type="scientific">Prasinoderma singulare</name>
    <dbReference type="NCBI Taxonomy" id="676789"/>
    <lineage>
        <taxon>Eukaryota</taxon>
        <taxon>Viridiplantae</taxon>
        <taxon>Prasinodermophyta</taxon>
        <taxon>Prasinodermophyceae</taxon>
        <taxon>Prasinodermales</taxon>
        <taxon>Prasinodermaceae</taxon>
        <taxon>Prasinoderma</taxon>
    </lineage>
</organism>
<dbReference type="InterPro" id="IPR003697">
    <property type="entry name" value="Maf-like"/>
</dbReference>
<dbReference type="PANTHER" id="PTHR43213">
    <property type="entry name" value="BIFUNCTIONAL DTTP/UTP PYROPHOSPHATASE/METHYLTRANSFERASE PROTEIN-RELATED"/>
    <property type="match status" value="1"/>
</dbReference>
<evidence type="ECO:0000256" key="1">
    <source>
        <dbReference type="ARBA" id="ARBA00022801"/>
    </source>
</evidence>
<accession>A0A7S3BT97</accession>
<dbReference type="EMBL" id="HBHY01014781">
    <property type="protein sequence ID" value="CAE0143705.1"/>
    <property type="molecule type" value="Transcribed_RNA"/>
</dbReference>
<reference evidence="2" key="1">
    <citation type="submission" date="2021-01" db="EMBL/GenBank/DDBJ databases">
        <authorList>
            <person name="Corre E."/>
            <person name="Pelletier E."/>
            <person name="Niang G."/>
            <person name="Scheremetjew M."/>
            <person name="Finn R."/>
            <person name="Kale V."/>
            <person name="Holt S."/>
            <person name="Cochrane G."/>
            <person name="Meng A."/>
            <person name="Brown T."/>
            <person name="Cohen L."/>
        </authorList>
    </citation>
    <scope>NUCLEOTIDE SEQUENCE</scope>
    <source>
        <strain evidence="2">RCC927</strain>
    </source>
</reference>
<dbReference type="AlphaFoldDB" id="A0A7S3BT97"/>
<sequence>MIARHPTEPPSTVGALVASPLAASEASPRAAGVSIATIHFEPLPDDSVDKLIALGGVYHCAGGLMCEHPLVFPHVTKLEGGLDGIMGLDTALLAELLDQLES</sequence>
<dbReference type="PANTHER" id="PTHR43213:SF4">
    <property type="entry name" value="7-METHYL-GTP PYROPHOSPHATASE"/>
    <property type="match status" value="1"/>
</dbReference>
<dbReference type="InterPro" id="IPR029001">
    <property type="entry name" value="ITPase-like_fam"/>
</dbReference>
<evidence type="ECO:0000313" key="2">
    <source>
        <dbReference type="EMBL" id="CAE0143705.1"/>
    </source>
</evidence>
<dbReference type="Gene3D" id="3.90.950.10">
    <property type="match status" value="1"/>
</dbReference>
<dbReference type="SUPFAM" id="SSF52972">
    <property type="entry name" value="ITPase-like"/>
    <property type="match status" value="1"/>
</dbReference>
<protein>
    <recommendedName>
        <fullName evidence="3">Maf-like protein</fullName>
    </recommendedName>
</protein>